<keyword evidence="1" id="KW-0812">Transmembrane</keyword>
<keyword evidence="1" id="KW-1133">Transmembrane helix</keyword>
<sequence length="218" mass="24817">MQSSLALIRKIQRAANWKIILTYWVTPTLLSIVVLKDTDFHFNNLTDMTLIIDRSITQRNTLMALIVVSVTCIVSSSAYGALFLFLRRNSSRLSKSLRREVFLAFQVLVLLLAFFAMLVFYAVLNYFSRMQMNDYMYYLRGIYPLASGFLSYSNPYCILLLNRDLTGQVIQSVSCEGYKGSEAQISGVLSTSHKQNQVISNHMTTTTVTNGRRVAFEI</sequence>
<dbReference type="eggNOG" id="ENOG502TGDN">
    <property type="taxonomic scope" value="Eukaryota"/>
</dbReference>
<dbReference type="GO" id="GO:0016020">
    <property type="term" value="C:membrane"/>
    <property type="evidence" value="ECO:0007669"/>
    <property type="project" value="TreeGrafter"/>
</dbReference>
<dbReference type="Gene3D" id="1.20.1070.10">
    <property type="entry name" value="Rhodopsin 7-helix transmembrane proteins"/>
    <property type="match status" value="1"/>
</dbReference>
<feature type="transmembrane region" description="Helical" evidence="1">
    <location>
        <begin position="62"/>
        <end position="86"/>
    </location>
</feature>
<feature type="transmembrane region" description="Helical" evidence="1">
    <location>
        <begin position="21"/>
        <end position="42"/>
    </location>
</feature>
<dbReference type="Pfam" id="PF10323">
    <property type="entry name" value="7TM_GPCR_Srv"/>
    <property type="match status" value="1"/>
</dbReference>
<dbReference type="SUPFAM" id="SSF81321">
    <property type="entry name" value="Family A G protein-coupled receptor-like"/>
    <property type="match status" value="1"/>
</dbReference>
<reference evidence="3" key="1">
    <citation type="submission" date="2016-11" db="UniProtKB">
        <authorList>
            <consortium name="WormBaseParasite"/>
        </authorList>
    </citation>
    <scope>IDENTIFICATION</scope>
</reference>
<accession>A0A1I7SYQ5</accession>
<evidence type="ECO:0000256" key="1">
    <source>
        <dbReference type="SAM" id="Phobius"/>
    </source>
</evidence>
<evidence type="ECO:0000313" key="3">
    <source>
        <dbReference type="WBParaSite" id="Csp11.Scaffold335.g843.t2"/>
    </source>
</evidence>
<dbReference type="InterPro" id="IPR052665">
    <property type="entry name" value="Neuropeptide-GPCR"/>
</dbReference>
<dbReference type="InterPro" id="IPR019426">
    <property type="entry name" value="7TM_GPCR_serpentine_rcpt_Srv"/>
</dbReference>
<dbReference type="Proteomes" id="UP000095282">
    <property type="component" value="Unplaced"/>
</dbReference>
<name>A0A1I7SYQ5_9PELO</name>
<evidence type="ECO:0000313" key="2">
    <source>
        <dbReference type="Proteomes" id="UP000095282"/>
    </source>
</evidence>
<dbReference type="PANTHER" id="PTHR24224">
    <property type="entry name" value="CARDIOACCELERATORY PEPTIDE RECEPTOR-RELATED"/>
    <property type="match status" value="1"/>
</dbReference>
<keyword evidence="1" id="KW-0472">Membrane</keyword>
<dbReference type="WBParaSite" id="Csp11.Scaffold335.g843.t2">
    <property type="protein sequence ID" value="Csp11.Scaffold335.g843.t2"/>
    <property type="gene ID" value="Csp11.Scaffold335.g843"/>
</dbReference>
<feature type="transmembrane region" description="Helical" evidence="1">
    <location>
        <begin position="101"/>
        <end position="122"/>
    </location>
</feature>
<feature type="transmembrane region" description="Helical" evidence="1">
    <location>
        <begin position="142"/>
        <end position="161"/>
    </location>
</feature>
<protein>
    <submittedName>
        <fullName evidence="3">G_PROTEIN_RECEP_F1_2 domain-containing protein</fullName>
    </submittedName>
</protein>
<dbReference type="AlphaFoldDB" id="A0A1I7SYQ5"/>
<organism evidence="2 3">
    <name type="scientific">Caenorhabditis tropicalis</name>
    <dbReference type="NCBI Taxonomy" id="1561998"/>
    <lineage>
        <taxon>Eukaryota</taxon>
        <taxon>Metazoa</taxon>
        <taxon>Ecdysozoa</taxon>
        <taxon>Nematoda</taxon>
        <taxon>Chromadorea</taxon>
        <taxon>Rhabditida</taxon>
        <taxon>Rhabditina</taxon>
        <taxon>Rhabditomorpha</taxon>
        <taxon>Rhabditoidea</taxon>
        <taxon>Rhabditidae</taxon>
        <taxon>Peloderinae</taxon>
        <taxon>Caenorhabditis</taxon>
    </lineage>
</organism>
<keyword evidence="2" id="KW-1185">Reference proteome</keyword>
<dbReference type="PANTHER" id="PTHR24224:SF15">
    <property type="entry name" value="G-PROTEIN COUPLED RECEPTORS FAMILY 1 PROFILE DOMAIN-CONTAINING PROTEIN"/>
    <property type="match status" value="1"/>
</dbReference>
<proteinExistence type="predicted"/>